<keyword evidence="6 8" id="KW-1133">Transmembrane helix</keyword>
<sequence>MPMEITLHTASMLFFAGIGGGLLTSLVGGAAVITYPALLAAGLPPQTATICNLVSTFPGVFLAAMSDRGQLPKLDRAFAGMVVASMLGAVLGAGLLLATPQRLFAVLVPLLLGFATVLFAFAKPIGEWAQARAARKGRAIDFSVTNLKVLLPVSVYGGYFGAGVGVLILGVMSVATRGDYRSANVAKNLVGGLNTFAAAAVFIVKGAVVWMPALIMMAGSIIGGQIGAALAKVAPRHVMRIAVTVIGALLTVYFAWEYWF</sequence>
<dbReference type="Proteomes" id="UP000263993">
    <property type="component" value="Unassembled WGS sequence"/>
</dbReference>
<protein>
    <recommendedName>
        <fullName evidence="8">Probable membrane transporter protein</fullName>
    </recommendedName>
</protein>
<dbReference type="PANTHER" id="PTHR30269">
    <property type="entry name" value="TRANSMEMBRANE PROTEIN YFCA"/>
    <property type="match status" value="1"/>
</dbReference>
<dbReference type="InterPro" id="IPR002781">
    <property type="entry name" value="TM_pro_TauE-like"/>
</dbReference>
<keyword evidence="4 8" id="KW-1003">Cell membrane</keyword>
<dbReference type="Pfam" id="PF01925">
    <property type="entry name" value="TauE"/>
    <property type="match status" value="1"/>
</dbReference>
<dbReference type="EMBL" id="QRGO01000001">
    <property type="protein sequence ID" value="RDV03896.1"/>
    <property type="molecule type" value="Genomic_DNA"/>
</dbReference>
<feature type="transmembrane region" description="Helical" evidence="8">
    <location>
        <begin position="103"/>
        <end position="126"/>
    </location>
</feature>
<dbReference type="InterPro" id="IPR052017">
    <property type="entry name" value="TSUP"/>
</dbReference>
<evidence type="ECO:0000313" key="10">
    <source>
        <dbReference type="Proteomes" id="UP000263993"/>
    </source>
</evidence>
<dbReference type="OrthoDB" id="9807082at2"/>
<evidence type="ECO:0000256" key="4">
    <source>
        <dbReference type="ARBA" id="ARBA00022475"/>
    </source>
</evidence>
<comment type="similarity">
    <text evidence="2 8">Belongs to the 4-toluene sulfonate uptake permease (TSUP) (TC 2.A.102) family.</text>
</comment>
<proteinExistence type="inferred from homology"/>
<evidence type="ECO:0000256" key="6">
    <source>
        <dbReference type="ARBA" id="ARBA00022989"/>
    </source>
</evidence>
<keyword evidence="10" id="KW-1185">Reference proteome</keyword>
<evidence type="ECO:0000256" key="1">
    <source>
        <dbReference type="ARBA" id="ARBA00004651"/>
    </source>
</evidence>
<feature type="transmembrane region" description="Helical" evidence="8">
    <location>
        <begin position="238"/>
        <end position="256"/>
    </location>
</feature>
<feature type="transmembrane region" description="Helical" evidence="8">
    <location>
        <begin position="12"/>
        <end position="35"/>
    </location>
</feature>
<feature type="transmembrane region" description="Helical" evidence="8">
    <location>
        <begin position="147"/>
        <end position="175"/>
    </location>
</feature>
<evidence type="ECO:0000256" key="3">
    <source>
        <dbReference type="ARBA" id="ARBA00022448"/>
    </source>
</evidence>
<dbReference type="AlphaFoldDB" id="A0A371B8H2"/>
<dbReference type="PANTHER" id="PTHR30269:SF0">
    <property type="entry name" value="MEMBRANE TRANSPORTER PROTEIN YFCA-RELATED"/>
    <property type="match status" value="1"/>
</dbReference>
<keyword evidence="3" id="KW-0813">Transport</keyword>
<name>A0A371B8H2_9BRAD</name>
<feature type="transmembrane region" description="Helical" evidence="8">
    <location>
        <begin position="77"/>
        <end position="97"/>
    </location>
</feature>
<comment type="subcellular location">
    <subcellularLocation>
        <location evidence="1 8">Cell membrane</location>
        <topology evidence="1 8">Multi-pass membrane protein</topology>
    </subcellularLocation>
</comment>
<keyword evidence="7 8" id="KW-0472">Membrane</keyword>
<dbReference type="GO" id="GO:0005886">
    <property type="term" value="C:plasma membrane"/>
    <property type="evidence" value="ECO:0007669"/>
    <property type="project" value="UniProtKB-SubCell"/>
</dbReference>
<evidence type="ECO:0000256" key="2">
    <source>
        <dbReference type="ARBA" id="ARBA00009142"/>
    </source>
</evidence>
<keyword evidence="5 8" id="KW-0812">Transmembrane</keyword>
<accession>A0A371B8H2</accession>
<evidence type="ECO:0000256" key="7">
    <source>
        <dbReference type="ARBA" id="ARBA00023136"/>
    </source>
</evidence>
<comment type="caution">
    <text evidence="9">The sequence shown here is derived from an EMBL/GenBank/DDBJ whole genome shotgun (WGS) entry which is preliminary data.</text>
</comment>
<evidence type="ECO:0000256" key="5">
    <source>
        <dbReference type="ARBA" id="ARBA00022692"/>
    </source>
</evidence>
<evidence type="ECO:0000256" key="8">
    <source>
        <dbReference type="RuleBase" id="RU363041"/>
    </source>
</evidence>
<reference evidence="10" key="1">
    <citation type="submission" date="2018-08" db="EMBL/GenBank/DDBJ databases">
        <authorList>
            <person name="Kim S.-J."/>
            <person name="Jung G.-Y."/>
        </authorList>
    </citation>
    <scope>NUCLEOTIDE SEQUENCE [LARGE SCALE GENOMIC DNA]</scope>
    <source>
        <strain evidence="10">GY_H</strain>
    </source>
</reference>
<organism evidence="9 10">
    <name type="scientific">Undibacter mobilis</name>
    <dbReference type="NCBI Taxonomy" id="2292256"/>
    <lineage>
        <taxon>Bacteria</taxon>
        <taxon>Pseudomonadati</taxon>
        <taxon>Pseudomonadota</taxon>
        <taxon>Alphaproteobacteria</taxon>
        <taxon>Hyphomicrobiales</taxon>
        <taxon>Nitrobacteraceae</taxon>
        <taxon>Undibacter</taxon>
    </lineage>
</organism>
<evidence type="ECO:0000313" key="9">
    <source>
        <dbReference type="EMBL" id="RDV03896.1"/>
    </source>
</evidence>
<gene>
    <name evidence="9" type="ORF">DXH78_04425</name>
</gene>